<sequence>MSQGSLLAFHKVSGTRGDTRTAQLVASLATSKPSLSQLLRLEPTKEELAPLATAKILALVARKEMFQRHCIYALKAALIATAIEFEQGTIRRNRTHLVATPTPDLSPPVRSVPDAPTLFPQYPDLPLQKQPRRVPLSSPRYSRHRLSQGSPD</sequence>
<reference evidence="2" key="1">
    <citation type="journal article" date="2023" name="G3 (Bethesda)">
        <title>A reference genome for the long-term kleptoplast-retaining sea slug Elysia crispata morphotype clarki.</title>
        <authorList>
            <person name="Eastman K.E."/>
            <person name="Pendleton A.L."/>
            <person name="Shaikh M.A."/>
            <person name="Suttiyut T."/>
            <person name="Ogas R."/>
            <person name="Tomko P."/>
            <person name="Gavelis G."/>
            <person name="Widhalm J.R."/>
            <person name="Wisecaver J.H."/>
        </authorList>
    </citation>
    <scope>NUCLEOTIDE SEQUENCE</scope>
    <source>
        <strain evidence="2">ECLA1</strain>
    </source>
</reference>
<comment type="caution">
    <text evidence="2">The sequence shown here is derived from an EMBL/GenBank/DDBJ whole genome shotgun (WGS) entry which is preliminary data.</text>
</comment>
<evidence type="ECO:0000256" key="1">
    <source>
        <dbReference type="SAM" id="MobiDB-lite"/>
    </source>
</evidence>
<protein>
    <submittedName>
        <fullName evidence="2">Uncharacterized protein</fullName>
    </submittedName>
</protein>
<dbReference type="EMBL" id="JAWDGP010005412">
    <property type="protein sequence ID" value="KAK3757086.1"/>
    <property type="molecule type" value="Genomic_DNA"/>
</dbReference>
<dbReference type="AlphaFoldDB" id="A0AAE0YUM5"/>
<name>A0AAE0YUM5_9GAST</name>
<gene>
    <name evidence="2" type="ORF">RRG08_046710</name>
</gene>
<feature type="region of interest" description="Disordered" evidence="1">
    <location>
        <begin position="98"/>
        <end position="152"/>
    </location>
</feature>
<dbReference type="Proteomes" id="UP001283361">
    <property type="component" value="Unassembled WGS sequence"/>
</dbReference>
<evidence type="ECO:0000313" key="2">
    <source>
        <dbReference type="EMBL" id="KAK3757086.1"/>
    </source>
</evidence>
<keyword evidence="3" id="KW-1185">Reference proteome</keyword>
<organism evidence="2 3">
    <name type="scientific">Elysia crispata</name>
    <name type="common">lettuce slug</name>
    <dbReference type="NCBI Taxonomy" id="231223"/>
    <lineage>
        <taxon>Eukaryota</taxon>
        <taxon>Metazoa</taxon>
        <taxon>Spiralia</taxon>
        <taxon>Lophotrochozoa</taxon>
        <taxon>Mollusca</taxon>
        <taxon>Gastropoda</taxon>
        <taxon>Heterobranchia</taxon>
        <taxon>Euthyneura</taxon>
        <taxon>Panpulmonata</taxon>
        <taxon>Sacoglossa</taxon>
        <taxon>Placobranchoidea</taxon>
        <taxon>Plakobranchidae</taxon>
        <taxon>Elysia</taxon>
    </lineage>
</organism>
<accession>A0AAE0YUM5</accession>
<evidence type="ECO:0000313" key="3">
    <source>
        <dbReference type="Proteomes" id="UP001283361"/>
    </source>
</evidence>
<proteinExistence type="predicted"/>